<feature type="region of interest" description="Disordered" evidence="1">
    <location>
        <begin position="1"/>
        <end position="47"/>
    </location>
</feature>
<dbReference type="EMBL" id="JBHTLU010000007">
    <property type="protein sequence ID" value="MFD1219107.1"/>
    <property type="molecule type" value="Genomic_DNA"/>
</dbReference>
<gene>
    <name evidence="2" type="ORF">ACFQ4B_03145</name>
</gene>
<accession>A0ABW3UFV2</accession>
<proteinExistence type="predicted"/>
<sequence length="47" mass="4881">MAGRNNKPDNDGPAGHPSRLDQFGDKMADGNNPPKKSEGCGCGPEGR</sequence>
<evidence type="ECO:0000256" key="1">
    <source>
        <dbReference type="SAM" id="MobiDB-lite"/>
    </source>
</evidence>
<dbReference type="RefSeq" id="WP_345591497.1">
    <property type="nucleotide sequence ID" value="NZ_BAABJG010000027.1"/>
</dbReference>
<name>A0ABW3UFV2_9BACL</name>
<reference evidence="3" key="1">
    <citation type="journal article" date="2019" name="Int. J. Syst. Evol. Microbiol.">
        <title>The Global Catalogue of Microorganisms (GCM) 10K type strain sequencing project: providing services to taxonomists for standard genome sequencing and annotation.</title>
        <authorList>
            <consortium name="The Broad Institute Genomics Platform"/>
            <consortium name="The Broad Institute Genome Sequencing Center for Infectious Disease"/>
            <person name="Wu L."/>
            <person name="Ma J."/>
        </authorList>
    </citation>
    <scope>NUCLEOTIDE SEQUENCE [LARGE SCALE GENOMIC DNA]</scope>
    <source>
        <strain evidence="3">CCUG 53270</strain>
    </source>
</reference>
<keyword evidence="3" id="KW-1185">Reference proteome</keyword>
<feature type="compositionally biased region" description="Basic and acidic residues" evidence="1">
    <location>
        <begin position="18"/>
        <end position="28"/>
    </location>
</feature>
<evidence type="ECO:0000313" key="2">
    <source>
        <dbReference type="EMBL" id="MFD1219107.1"/>
    </source>
</evidence>
<evidence type="ECO:0000313" key="3">
    <source>
        <dbReference type="Proteomes" id="UP001597180"/>
    </source>
</evidence>
<organism evidence="2 3">
    <name type="scientific">Paenibacillus vulneris</name>
    <dbReference type="NCBI Taxonomy" id="1133364"/>
    <lineage>
        <taxon>Bacteria</taxon>
        <taxon>Bacillati</taxon>
        <taxon>Bacillota</taxon>
        <taxon>Bacilli</taxon>
        <taxon>Bacillales</taxon>
        <taxon>Paenibacillaceae</taxon>
        <taxon>Paenibacillus</taxon>
    </lineage>
</organism>
<comment type="caution">
    <text evidence="2">The sequence shown here is derived from an EMBL/GenBank/DDBJ whole genome shotgun (WGS) entry which is preliminary data.</text>
</comment>
<dbReference type="Proteomes" id="UP001597180">
    <property type="component" value="Unassembled WGS sequence"/>
</dbReference>
<protein>
    <submittedName>
        <fullName evidence="2">Uncharacterized protein</fullName>
    </submittedName>
</protein>
<feature type="compositionally biased region" description="Basic and acidic residues" evidence="1">
    <location>
        <begin position="1"/>
        <end position="10"/>
    </location>
</feature>